<dbReference type="InterPro" id="IPR013154">
    <property type="entry name" value="ADH-like_N"/>
</dbReference>
<sequence>MVIGILPFSCKDEQRLAKDQTDKAINLSVEIYFWQVNEKEEIGSVQMKSVLCHQAKLEVVDQPKLTPAKGQVLLEVVRCGICGSDLHMQHHCDHMHDLAARVGFNGLAKSTDPFVLGHEFCGKILDYGPKTRHKFKADTLVCAMPLLNVDQHGYLSTGLSPNASGGYAEQVLAQSSLMFEVPNGLDADSAAMTEPMAVALHAVRRSRVKTSEPAIVIGCGPVGLGVILMLKAAGVKTVVASDFSPNRRKLAEQCGADIVVDPKQTSPFANWKEFGLLGNVSDAINMGMGLFDKLQATRLPWWHGWRMIDKLGALPKRPVIFECVGVPGVLQQIIEGAPLFSRIVGVGVCMQSDKIEPALAINKELEIQFVLGYTPLEFRDALHMIAEGKVNCSPLITGVVGLEGVMSAFEALRDPEQHAKILIDPKRSGSGIQLMSH</sequence>
<evidence type="ECO:0000259" key="3">
    <source>
        <dbReference type="Pfam" id="PF08240"/>
    </source>
</evidence>
<dbReference type="InterPro" id="IPR011032">
    <property type="entry name" value="GroES-like_sf"/>
</dbReference>
<dbReference type="Pfam" id="PF08240">
    <property type="entry name" value="ADH_N"/>
    <property type="match status" value="1"/>
</dbReference>
<dbReference type="EC" id="1.1.1.264" evidence="4"/>
<dbReference type="EMBL" id="LS999521">
    <property type="protein sequence ID" value="VAX45834.1"/>
    <property type="molecule type" value="Genomic_DNA"/>
</dbReference>
<dbReference type="AlphaFoldDB" id="A0A446ZMT7"/>
<proteinExistence type="predicted"/>
<feature type="domain" description="Alcohol dehydrogenase-like C-terminal" evidence="2">
    <location>
        <begin position="221"/>
        <end position="272"/>
    </location>
</feature>
<gene>
    <name evidence="4" type="primary">idnD</name>
    <name evidence="4" type="ORF">AC2117_03042</name>
</gene>
<evidence type="ECO:0000313" key="4">
    <source>
        <dbReference type="EMBL" id="VAX45834.1"/>
    </source>
</evidence>
<name>A0A446ZMT7_ACICA</name>
<feature type="domain" description="Alcohol dehydrogenase-like N-terminal" evidence="3">
    <location>
        <begin position="69"/>
        <end position="182"/>
    </location>
</feature>
<dbReference type="PANTHER" id="PTHR43189">
    <property type="entry name" value="ZINC-TYPE ALCOHOL DEHYDROGENASE-LIKE PROTEIN C1198.01-RELATED"/>
    <property type="match status" value="1"/>
</dbReference>
<dbReference type="Gene3D" id="3.90.180.10">
    <property type="entry name" value="Medium-chain alcohol dehydrogenases, catalytic domain"/>
    <property type="match status" value="2"/>
</dbReference>
<accession>A0A446ZMT7</accession>
<keyword evidence="1 4" id="KW-0560">Oxidoreductase</keyword>
<dbReference type="SUPFAM" id="SSF50129">
    <property type="entry name" value="GroES-like"/>
    <property type="match status" value="1"/>
</dbReference>
<reference evidence="4 5" key="1">
    <citation type="submission" date="2018-08" db="EMBL/GenBank/DDBJ databases">
        <authorList>
            <person name="Gonzaga-Molto A."/>
        </authorList>
    </citation>
    <scope>NUCLEOTIDE SEQUENCE [LARGE SCALE GENOMIC DNA]</scope>
    <source>
        <strain evidence="4">Acinetobacter calcoaceticus str. 2117</strain>
    </source>
</reference>
<dbReference type="Gene3D" id="3.40.50.720">
    <property type="entry name" value="NAD(P)-binding Rossmann-like Domain"/>
    <property type="match status" value="2"/>
</dbReference>
<dbReference type="InterPro" id="IPR013149">
    <property type="entry name" value="ADH-like_C"/>
</dbReference>
<dbReference type="SUPFAM" id="SSF51735">
    <property type="entry name" value="NAD(P)-binding Rossmann-fold domains"/>
    <property type="match status" value="1"/>
</dbReference>
<evidence type="ECO:0000256" key="1">
    <source>
        <dbReference type="ARBA" id="ARBA00023002"/>
    </source>
</evidence>
<protein>
    <submittedName>
        <fullName evidence="4">L-idonate 5-dehydrogenase</fullName>
        <ecNumber evidence="4">1.1.1.264</ecNumber>
    </submittedName>
</protein>
<dbReference type="InterPro" id="IPR036291">
    <property type="entry name" value="NAD(P)-bd_dom_sf"/>
</dbReference>
<evidence type="ECO:0000259" key="2">
    <source>
        <dbReference type="Pfam" id="PF00107"/>
    </source>
</evidence>
<organism evidence="4 5">
    <name type="scientific">Acinetobacter calcoaceticus</name>
    <dbReference type="NCBI Taxonomy" id="471"/>
    <lineage>
        <taxon>Bacteria</taxon>
        <taxon>Pseudomonadati</taxon>
        <taxon>Pseudomonadota</taxon>
        <taxon>Gammaproteobacteria</taxon>
        <taxon>Moraxellales</taxon>
        <taxon>Moraxellaceae</taxon>
        <taxon>Acinetobacter</taxon>
        <taxon>Acinetobacter calcoaceticus/baumannii complex</taxon>
    </lineage>
</organism>
<evidence type="ECO:0000313" key="5">
    <source>
        <dbReference type="Proteomes" id="UP000294355"/>
    </source>
</evidence>
<dbReference type="Pfam" id="PF00107">
    <property type="entry name" value="ADH_zinc_N"/>
    <property type="match status" value="1"/>
</dbReference>
<dbReference type="PANTHER" id="PTHR43189:SF1">
    <property type="entry name" value="ZINC-TYPE ALCOHOL DEHYDROGENASE-LIKE PROTEIN C1198.01"/>
    <property type="match status" value="1"/>
</dbReference>
<dbReference type="Proteomes" id="UP000294355">
    <property type="component" value="Chromosome"/>
</dbReference>
<dbReference type="CDD" id="cd08262">
    <property type="entry name" value="Zn_ADH8"/>
    <property type="match status" value="1"/>
</dbReference>
<dbReference type="GO" id="GO:0050572">
    <property type="term" value="F:L-idonate 5-dehydrogenase [NAD(P)+] activity"/>
    <property type="evidence" value="ECO:0007669"/>
    <property type="project" value="UniProtKB-EC"/>
</dbReference>